<dbReference type="Proteomes" id="UP000008281">
    <property type="component" value="Unassembled WGS sequence"/>
</dbReference>
<evidence type="ECO:0000259" key="6">
    <source>
        <dbReference type="PROSITE" id="PS50262"/>
    </source>
</evidence>
<dbReference type="Pfam" id="PF10328">
    <property type="entry name" value="7TM_GPCR_Srx"/>
    <property type="match status" value="1"/>
</dbReference>
<keyword evidence="2 5" id="KW-0812">Transmembrane</keyword>
<dbReference type="AlphaFoldDB" id="E3MHN6"/>
<dbReference type="InParanoid" id="E3MHN6"/>
<evidence type="ECO:0000256" key="4">
    <source>
        <dbReference type="ARBA" id="ARBA00023136"/>
    </source>
</evidence>
<dbReference type="OMA" id="MFWIDET"/>
<gene>
    <name evidence="7" type="ORF">CRE_24916</name>
</gene>
<feature type="transmembrane region" description="Helical" evidence="5">
    <location>
        <begin position="72"/>
        <end position="93"/>
    </location>
</feature>
<dbReference type="HOGENOM" id="CLU_059630_1_0_1"/>
<accession>E3MHN6</accession>
<reference evidence="7" key="1">
    <citation type="submission" date="2007-07" db="EMBL/GenBank/DDBJ databases">
        <title>PCAP assembly of the Caenorhabditis remanei genome.</title>
        <authorList>
            <consortium name="The Caenorhabditis remanei Sequencing Consortium"/>
            <person name="Wilson R.K."/>
        </authorList>
    </citation>
    <scope>NUCLEOTIDE SEQUENCE [LARGE SCALE GENOMIC DNA]</scope>
    <source>
        <strain evidence="7">PB4641</strain>
    </source>
</reference>
<dbReference type="CDD" id="cd00637">
    <property type="entry name" value="7tm_classA_rhodopsin-like"/>
    <property type="match status" value="1"/>
</dbReference>
<dbReference type="SUPFAM" id="SSF81321">
    <property type="entry name" value="Family A G protein-coupled receptor-like"/>
    <property type="match status" value="1"/>
</dbReference>
<evidence type="ECO:0000313" key="7">
    <source>
        <dbReference type="EMBL" id="EFP02238.1"/>
    </source>
</evidence>
<feature type="transmembrane region" description="Helical" evidence="5">
    <location>
        <begin position="144"/>
        <end position="164"/>
    </location>
</feature>
<feature type="transmembrane region" description="Helical" evidence="5">
    <location>
        <begin position="27"/>
        <end position="51"/>
    </location>
</feature>
<name>E3MHN6_CAERE</name>
<evidence type="ECO:0000256" key="5">
    <source>
        <dbReference type="SAM" id="Phobius"/>
    </source>
</evidence>
<evidence type="ECO:0000256" key="2">
    <source>
        <dbReference type="ARBA" id="ARBA00022692"/>
    </source>
</evidence>
<sequence length="236" mass="26796">MSASLRAHLSKDETEPFLSGTMLLSQWLGLTLFPVSIIGTVCNGLIGYVILRNGASNHSFSILTGHQAIFDGLICIINLIYITPLMVFDITFMKDERSQHVGFLLLLFHNVSAQTSVVITVNRFCAVFWPLVYKTACSSKYTIIVILISFSIAFSQIITFYQILPCRLLYIEELFGFHYTQLCQDFLWYLDTGKLMGICVFNVVVDGITIWKVRRIRSAQGVTKIQKKEIDFLKQV</sequence>
<proteinExistence type="predicted"/>
<feature type="domain" description="G-protein coupled receptors family 1 profile" evidence="6">
    <location>
        <begin position="42"/>
        <end position="154"/>
    </location>
</feature>
<dbReference type="PANTHER" id="PTHR23017:SF4">
    <property type="entry name" value="G-PROTEIN COUPLED RECEPTORS FAMILY 1 PROFILE DOMAIN-CONTAINING PROTEIN"/>
    <property type="match status" value="1"/>
</dbReference>
<evidence type="ECO:0000256" key="1">
    <source>
        <dbReference type="ARBA" id="ARBA00004370"/>
    </source>
</evidence>
<keyword evidence="8" id="KW-1185">Reference proteome</keyword>
<evidence type="ECO:0000256" key="3">
    <source>
        <dbReference type="ARBA" id="ARBA00022989"/>
    </source>
</evidence>
<keyword evidence="3 5" id="KW-1133">Transmembrane helix</keyword>
<feature type="transmembrane region" description="Helical" evidence="5">
    <location>
        <begin position="113"/>
        <end position="132"/>
    </location>
</feature>
<dbReference type="PROSITE" id="PS50262">
    <property type="entry name" value="G_PROTEIN_RECEP_F1_2"/>
    <property type="match status" value="1"/>
</dbReference>
<protein>
    <recommendedName>
        <fullName evidence="6">G-protein coupled receptors family 1 profile domain-containing protein</fullName>
    </recommendedName>
</protein>
<evidence type="ECO:0000313" key="8">
    <source>
        <dbReference type="Proteomes" id="UP000008281"/>
    </source>
</evidence>
<dbReference type="EMBL" id="DS268446">
    <property type="protein sequence ID" value="EFP02238.1"/>
    <property type="molecule type" value="Genomic_DNA"/>
</dbReference>
<dbReference type="InterPro" id="IPR017452">
    <property type="entry name" value="GPCR_Rhodpsn_7TM"/>
</dbReference>
<dbReference type="GO" id="GO:0016020">
    <property type="term" value="C:membrane"/>
    <property type="evidence" value="ECO:0007669"/>
    <property type="project" value="UniProtKB-SubCell"/>
</dbReference>
<dbReference type="OrthoDB" id="5825164at2759"/>
<dbReference type="eggNOG" id="ENOG502TKKD">
    <property type="taxonomic scope" value="Eukaryota"/>
</dbReference>
<keyword evidence="4 5" id="KW-0472">Membrane</keyword>
<dbReference type="PANTHER" id="PTHR23017">
    <property type="entry name" value="SERPENTINE RECEPTOR, CLASS X"/>
    <property type="match status" value="1"/>
</dbReference>
<comment type="subcellular location">
    <subcellularLocation>
        <location evidence="1">Membrane</location>
    </subcellularLocation>
</comment>
<dbReference type="InterPro" id="IPR019430">
    <property type="entry name" value="7TM_GPCR_serpentine_rcpt_Srx"/>
</dbReference>
<organism evidence="8">
    <name type="scientific">Caenorhabditis remanei</name>
    <name type="common">Caenorhabditis vulgaris</name>
    <dbReference type="NCBI Taxonomy" id="31234"/>
    <lineage>
        <taxon>Eukaryota</taxon>
        <taxon>Metazoa</taxon>
        <taxon>Ecdysozoa</taxon>
        <taxon>Nematoda</taxon>
        <taxon>Chromadorea</taxon>
        <taxon>Rhabditida</taxon>
        <taxon>Rhabditina</taxon>
        <taxon>Rhabditomorpha</taxon>
        <taxon>Rhabditoidea</taxon>
        <taxon>Rhabditidae</taxon>
        <taxon>Peloderinae</taxon>
        <taxon>Caenorhabditis</taxon>
    </lineage>
</organism>
<dbReference type="Gene3D" id="1.20.1070.10">
    <property type="entry name" value="Rhodopsin 7-helix transmembrane proteins"/>
    <property type="match status" value="1"/>
</dbReference>